<feature type="transmembrane region" description="Helical" evidence="9">
    <location>
        <begin position="696"/>
        <end position="719"/>
    </location>
</feature>
<feature type="transmembrane region" description="Helical" evidence="9">
    <location>
        <begin position="544"/>
        <end position="560"/>
    </location>
</feature>
<feature type="transmembrane region" description="Helical" evidence="9">
    <location>
        <begin position="657"/>
        <end position="676"/>
    </location>
</feature>
<dbReference type="AlphaFoldDB" id="A0A7R9TT53"/>
<dbReference type="InterPro" id="IPR000802">
    <property type="entry name" value="Arsenical_pump_ArsB"/>
</dbReference>
<evidence type="ECO:0000256" key="7">
    <source>
        <dbReference type="ARBA" id="ARBA00023136"/>
    </source>
</evidence>
<dbReference type="PANTHER" id="PTHR43568:SF1">
    <property type="entry name" value="P PROTEIN"/>
    <property type="match status" value="1"/>
</dbReference>
<evidence type="ECO:0000259" key="10">
    <source>
        <dbReference type="Pfam" id="PF03600"/>
    </source>
</evidence>
<dbReference type="InterPro" id="IPR004680">
    <property type="entry name" value="Cit_transptr-like_dom"/>
</dbReference>
<evidence type="ECO:0000256" key="3">
    <source>
        <dbReference type="ARBA" id="ARBA00022448"/>
    </source>
</evidence>
<evidence type="ECO:0000256" key="2">
    <source>
        <dbReference type="ARBA" id="ARBA00009843"/>
    </source>
</evidence>
<evidence type="ECO:0000313" key="11">
    <source>
        <dbReference type="EMBL" id="CAD8244123.1"/>
    </source>
</evidence>
<feature type="transmembrane region" description="Helical" evidence="9">
    <location>
        <begin position="774"/>
        <end position="792"/>
    </location>
</feature>
<evidence type="ECO:0000256" key="1">
    <source>
        <dbReference type="ARBA" id="ARBA00004651"/>
    </source>
</evidence>
<feature type="transmembrane region" description="Helical" evidence="9">
    <location>
        <begin position="933"/>
        <end position="953"/>
    </location>
</feature>
<evidence type="ECO:0000256" key="5">
    <source>
        <dbReference type="ARBA" id="ARBA00022692"/>
    </source>
</evidence>
<organism evidence="11">
    <name type="scientific">Micromonas pusilla</name>
    <name type="common">Picoplanktonic green alga</name>
    <name type="synonym">Chromulina pusilla</name>
    <dbReference type="NCBI Taxonomy" id="38833"/>
    <lineage>
        <taxon>Eukaryota</taxon>
        <taxon>Viridiplantae</taxon>
        <taxon>Chlorophyta</taxon>
        <taxon>Mamiellophyceae</taxon>
        <taxon>Mamiellales</taxon>
        <taxon>Mamiellaceae</taxon>
        <taxon>Micromonas</taxon>
    </lineage>
</organism>
<feature type="compositionally biased region" description="Polar residues" evidence="8">
    <location>
        <begin position="168"/>
        <end position="192"/>
    </location>
</feature>
<evidence type="ECO:0000256" key="8">
    <source>
        <dbReference type="SAM" id="MobiDB-lite"/>
    </source>
</evidence>
<feature type="transmembrane region" description="Helical" evidence="9">
    <location>
        <begin position="517"/>
        <end position="538"/>
    </location>
</feature>
<feature type="transmembrane region" description="Helical" evidence="9">
    <location>
        <begin position="888"/>
        <end position="913"/>
    </location>
</feature>
<keyword evidence="6 9" id="KW-1133">Transmembrane helix</keyword>
<dbReference type="InterPro" id="IPR051475">
    <property type="entry name" value="Diverse_Ion_Transporter"/>
</dbReference>
<dbReference type="GO" id="GO:0005886">
    <property type="term" value="C:plasma membrane"/>
    <property type="evidence" value="ECO:0007669"/>
    <property type="project" value="UniProtKB-SubCell"/>
</dbReference>
<dbReference type="PRINTS" id="PR00758">
    <property type="entry name" value="ARSENICPUMP"/>
</dbReference>
<keyword evidence="5 9" id="KW-0812">Transmembrane</keyword>
<evidence type="ECO:0000256" key="6">
    <source>
        <dbReference type="ARBA" id="ARBA00022989"/>
    </source>
</evidence>
<proteinExistence type="inferred from homology"/>
<comment type="subcellular location">
    <subcellularLocation>
        <location evidence="1">Cell membrane</location>
        <topology evidence="1">Multi-pass membrane protein</topology>
    </subcellularLocation>
</comment>
<feature type="compositionally biased region" description="Low complexity" evidence="8">
    <location>
        <begin position="71"/>
        <end position="86"/>
    </location>
</feature>
<dbReference type="Pfam" id="PF03600">
    <property type="entry name" value="CitMHS"/>
    <property type="match status" value="1"/>
</dbReference>
<feature type="transmembrane region" description="Helical" evidence="9">
    <location>
        <begin position="847"/>
        <end position="867"/>
    </location>
</feature>
<dbReference type="EMBL" id="HBDY01011955">
    <property type="protein sequence ID" value="CAD8244123.1"/>
    <property type="molecule type" value="Transcribed_RNA"/>
</dbReference>
<sequence length="958" mass="104269">MSGLERQGSLDGSGRGGRLNLSDDEGAAPGDEYEDHGHTLSAMQGKQLRRELSTHNLVPIGYEAGDHGAGSPETTSPLSTPSQTLTGAEAGDLSHSVNEAPVELPRRDPRRNSLPERPRLDSIFNVPPTIDESEISVGVPAPGGGAGSGQPPSHRSDADKPKTFRAMKTSSQRQAQTSQKTQRRTTISSADTSAGTFTLIDSARHARKSNESVGAKRRGNLKSVARDCESLLLIGDALRAKDMPGLADRLTTGLRRIQDNAREGYTDEGIVAQKRQYQRAVNRREILKSAMQDAFGGDTLTGRMARRLSASLGAHREKQKQQGDAKDVELAVTKDHEPPVKKKRELTLRDHCVRTLVIGFAFLLLCCMPAIMEQYTPDAGIAATTGSVTASANPIYMKLSHHEYGTYEVTVGAGYCLSAVSSTYTSNSYYSAHVVLMQDDTELKSDSVQLETSTYNKRRRNLLAGGADTGPYGSHTYETFYWLADPQRSGSDLKLKVYTDCPEPVGLSLEVVTVGPIGVAQVWVALVLLIATFVLIILEVVHRTLIAFIASAAVLFMLALEHRLPSIPTIMTWMDHGTLALLWGMMIIVSLLARTGVFEYISVQLIIASKMDPWRLTWLLMIFDAVLSAFLDNVSTMLLLGPVIVSMCKAIRQDPRPWLIPMALFGNIGGTATMIGDPPNLIIGNSLSDEIGFVDFLKVLAPGVILTMFPALLFLRWYYGRDGIYSKKIDVDVEELVRRYPIRDHVGLARCGIILCFVLVLFFLHPVLHFEPAYAALFGAIAILVMSPSEDFEHALEKVEWDSLLFFAGLFVFTQGISELGLLRVIADALSDAIENVDEGSRNLVSSVLIQVVAAVASAFVDNIPFTTTMLPVIKRMAKNVEGVEIRVLAWALCFGADYGGMGTIIGASANVVMAGIAAEAGYPVSFSQFFKIGWPMMCISLCVSIPYLCAMIELGNT</sequence>
<evidence type="ECO:0000256" key="9">
    <source>
        <dbReference type="SAM" id="Phobius"/>
    </source>
</evidence>
<feature type="transmembrane region" description="Helical" evidence="9">
    <location>
        <begin position="748"/>
        <end position="768"/>
    </location>
</feature>
<dbReference type="CDD" id="cd01116">
    <property type="entry name" value="P_permease"/>
    <property type="match status" value="1"/>
</dbReference>
<feature type="transmembrane region" description="Helical" evidence="9">
    <location>
        <begin position="580"/>
        <end position="598"/>
    </location>
</feature>
<reference evidence="11" key="1">
    <citation type="submission" date="2021-01" db="EMBL/GenBank/DDBJ databases">
        <authorList>
            <person name="Corre E."/>
            <person name="Pelletier E."/>
            <person name="Niang G."/>
            <person name="Scheremetjew M."/>
            <person name="Finn R."/>
            <person name="Kale V."/>
            <person name="Holt S."/>
            <person name="Cochrane G."/>
            <person name="Meng A."/>
            <person name="Brown T."/>
            <person name="Cohen L."/>
        </authorList>
    </citation>
    <scope>NUCLEOTIDE SEQUENCE</scope>
    <source>
        <strain evidence="11">RCC1614</strain>
    </source>
</reference>
<evidence type="ECO:0000256" key="4">
    <source>
        <dbReference type="ARBA" id="ARBA00022475"/>
    </source>
</evidence>
<comment type="similarity">
    <text evidence="2">Belongs to the CitM (TC 2.A.11) transporter family.</text>
</comment>
<feature type="transmembrane region" description="Helical" evidence="9">
    <location>
        <begin position="804"/>
        <end position="827"/>
    </location>
</feature>
<dbReference type="GO" id="GO:0015105">
    <property type="term" value="F:arsenite transmembrane transporter activity"/>
    <property type="evidence" value="ECO:0007669"/>
    <property type="project" value="InterPro"/>
</dbReference>
<gene>
    <name evidence="11" type="ORF">MPUS1402_LOCUS9075</name>
</gene>
<feature type="domain" description="Citrate transporter-like" evidence="10">
    <location>
        <begin position="533"/>
        <end position="896"/>
    </location>
</feature>
<feature type="compositionally biased region" description="Acidic residues" evidence="8">
    <location>
        <begin position="22"/>
        <end position="34"/>
    </location>
</feature>
<keyword evidence="4" id="KW-1003">Cell membrane</keyword>
<protein>
    <recommendedName>
        <fullName evidence="10">Citrate transporter-like domain-containing protein</fullName>
    </recommendedName>
</protein>
<dbReference type="PANTHER" id="PTHR43568">
    <property type="entry name" value="P PROTEIN"/>
    <property type="match status" value="1"/>
</dbReference>
<accession>A0A7R9TT53</accession>
<feature type="compositionally biased region" description="Basic and acidic residues" evidence="8">
    <location>
        <begin position="104"/>
        <end position="120"/>
    </location>
</feature>
<keyword evidence="3" id="KW-0813">Transport</keyword>
<dbReference type="OMA" id="LARCGII"/>
<name>A0A7R9TT53_MICPS</name>
<feature type="region of interest" description="Disordered" evidence="8">
    <location>
        <begin position="1"/>
        <end position="192"/>
    </location>
</feature>
<keyword evidence="7 9" id="KW-0472">Membrane</keyword>
<feature type="compositionally biased region" description="Low complexity" evidence="8">
    <location>
        <begin position="1"/>
        <end position="10"/>
    </location>
</feature>